<evidence type="ECO:0000256" key="2">
    <source>
        <dbReference type="SAM" id="MobiDB-lite"/>
    </source>
</evidence>
<keyword evidence="1" id="KW-0863">Zinc-finger</keyword>
<reference evidence="4" key="1">
    <citation type="submission" date="2015-11" db="EMBL/GenBank/DDBJ databases">
        <title>De novo transcriptome assembly of four potential Pierce s Disease insect vectors from Arizona vineyards.</title>
        <authorList>
            <person name="Tassone E.E."/>
        </authorList>
    </citation>
    <scope>NUCLEOTIDE SEQUENCE</scope>
</reference>
<feature type="compositionally biased region" description="Polar residues" evidence="2">
    <location>
        <begin position="95"/>
        <end position="106"/>
    </location>
</feature>
<proteinExistence type="predicted"/>
<feature type="domain" description="C2H2-type" evidence="3">
    <location>
        <begin position="164"/>
        <end position="184"/>
    </location>
</feature>
<dbReference type="EMBL" id="GEBQ01026044">
    <property type="protein sequence ID" value="JAT13933.1"/>
    <property type="molecule type" value="Transcribed_RNA"/>
</dbReference>
<gene>
    <name evidence="4" type="ORF">g.52481</name>
</gene>
<accession>A0A1B6KR68</accession>
<keyword evidence="1" id="KW-0479">Metal-binding</keyword>
<organism evidence="4">
    <name type="scientific">Graphocephala atropunctata</name>
    <dbReference type="NCBI Taxonomy" id="36148"/>
    <lineage>
        <taxon>Eukaryota</taxon>
        <taxon>Metazoa</taxon>
        <taxon>Ecdysozoa</taxon>
        <taxon>Arthropoda</taxon>
        <taxon>Hexapoda</taxon>
        <taxon>Insecta</taxon>
        <taxon>Pterygota</taxon>
        <taxon>Neoptera</taxon>
        <taxon>Paraneoptera</taxon>
        <taxon>Hemiptera</taxon>
        <taxon>Auchenorrhyncha</taxon>
        <taxon>Membracoidea</taxon>
        <taxon>Cicadellidae</taxon>
        <taxon>Cicadellinae</taxon>
        <taxon>Cicadellini</taxon>
        <taxon>Graphocephala</taxon>
    </lineage>
</organism>
<dbReference type="GO" id="GO:0008270">
    <property type="term" value="F:zinc ion binding"/>
    <property type="evidence" value="ECO:0007669"/>
    <property type="project" value="UniProtKB-KW"/>
</dbReference>
<feature type="region of interest" description="Disordered" evidence="2">
    <location>
        <begin position="85"/>
        <end position="108"/>
    </location>
</feature>
<evidence type="ECO:0000313" key="4">
    <source>
        <dbReference type="EMBL" id="JAT13933.1"/>
    </source>
</evidence>
<dbReference type="PROSITE" id="PS50157">
    <property type="entry name" value="ZINC_FINGER_C2H2_2"/>
    <property type="match status" value="1"/>
</dbReference>
<dbReference type="InterPro" id="IPR011011">
    <property type="entry name" value="Znf_FYVE_PHD"/>
</dbReference>
<sequence length="189" mass="20762">NDATAVKELYFLCSVCNQLFQDYNALDDHVCGSSTQTSTVILNSGGTELECTEVSKEVEIHSENRIESSFGSTKPVKECKDGNKILGPKEDSVEGNETQQQSSNMGAVSESLPGQELEEMQESDLDFKCSGCDRPCKSNFVVVHYACLDLTRNIAKSSVQTPQYLCPKCGAAFRHKTSYCRHQRGCGKP</sequence>
<evidence type="ECO:0000256" key="1">
    <source>
        <dbReference type="PROSITE-ProRule" id="PRU00042"/>
    </source>
</evidence>
<feature type="non-terminal residue" evidence="4">
    <location>
        <position position="1"/>
    </location>
</feature>
<dbReference type="SUPFAM" id="SSF57903">
    <property type="entry name" value="FYVE/PHD zinc finger"/>
    <property type="match status" value="1"/>
</dbReference>
<dbReference type="AlphaFoldDB" id="A0A1B6KR68"/>
<evidence type="ECO:0000259" key="3">
    <source>
        <dbReference type="PROSITE" id="PS50157"/>
    </source>
</evidence>
<feature type="non-terminal residue" evidence="4">
    <location>
        <position position="189"/>
    </location>
</feature>
<dbReference type="InterPro" id="IPR013087">
    <property type="entry name" value="Znf_C2H2_type"/>
</dbReference>
<protein>
    <recommendedName>
        <fullName evidence="3">C2H2-type domain-containing protein</fullName>
    </recommendedName>
</protein>
<name>A0A1B6KR68_9HEMI</name>
<keyword evidence="1" id="KW-0862">Zinc</keyword>